<dbReference type="RefSeq" id="WP_109837831.1">
    <property type="nucleotide sequence ID" value="NZ_QGKM01000030.1"/>
</dbReference>
<organism evidence="3 4">
    <name type="scientific">Leucothrix pacifica</name>
    <dbReference type="NCBI Taxonomy" id="1247513"/>
    <lineage>
        <taxon>Bacteria</taxon>
        <taxon>Pseudomonadati</taxon>
        <taxon>Pseudomonadota</taxon>
        <taxon>Gammaproteobacteria</taxon>
        <taxon>Thiotrichales</taxon>
        <taxon>Thiotrichaceae</taxon>
        <taxon>Leucothrix</taxon>
    </lineage>
</organism>
<reference evidence="3 4" key="1">
    <citation type="submission" date="2018-05" db="EMBL/GenBank/DDBJ databases">
        <title>Leucothrix arctica sp. nov., isolated from Arctic seawater.</title>
        <authorList>
            <person name="Choi A."/>
            <person name="Baek K."/>
        </authorList>
    </citation>
    <scope>NUCLEOTIDE SEQUENCE [LARGE SCALE GENOMIC DNA]</scope>
    <source>
        <strain evidence="3 4">JCM 18388</strain>
    </source>
</reference>
<proteinExistence type="predicted"/>
<sequence length="188" mass="21617">MAKFSVVLDACVLYPAPLRDLLMHLAVTDLFKAHWTDQIHEEWINALLRRDGFERVKLERVKALMNKHATDALVTGYEPLIDSLELPDKDDRHVLAAAIRCNADAIVTKNLKDFPSDILKPFSIEAIHPDDFLYYQLELSAPLFCSALKRMRQSLKNPEKTAEELLLILRKQELPQTCLALEKYSEFI</sequence>
<dbReference type="OrthoDB" id="211933at2"/>
<dbReference type="EMBL" id="QGKM01000030">
    <property type="protein sequence ID" value="PWQ96860.1"/>
    <property type="molecule type" value="Genomic_DNA"/>
</dbReference>
<dbReference type="Proteomes" id="UP000245539">
    <property type="component" value="Unassembled WGS sequence"/>
</dbReference>
<feature type="domain" description="VapC50 C-terminal" evidence="2">
    <location>
        <begin position="129"/>
        <end position="181"/>
    </location>
</feature>
<accession>A0A317CKL3</accession>
<evidence type="ECO:0000313" key="3">
    <source>
        <dbReference type="EMBL" id="PWQ96860.1"/>
    </source>
</evidence>
<evidence type="ECO:0000259" key="1">
    <source>
        <dbReference type="Pfam" id="PF13470"/>
    </source>
</evidence>
<dbReference type="InterPro" id="IPR002716">
    <property type="entry name" value="PIN_dom"/>
</dbReference>
<protein>
    <submittedName>
        <fullName evidence="3">PIN domain-containing protein</fullName>
    </submittedName>
</protein>
<dbReference type="Pfam" id="PF26343">
    <property type="entry name" value="VapC50_C"/>
    <property type="match status" value="1"/>
</dbReference>
<dbReference type="InterPro" id="IPR058652">
    <property type="entry name" value="VapC50_C"/>
</dbReference>
<evidence type="ECO:0000313" key="4">
    <source>
        <dbReference type="Proteomes" id="UP000245539"/>
    </source>
</evidence>
<name>A0A317CKL3_9GAMM</name>
<dbReference type="AlphaFoldDB" id="A0A317CKL3"/>
<keyword evidence="4" id="KW-1185">Reference proteome</keyword>
<dbReference type="Pfam" id="PF13470">
    <property type="entry name" value="PIN_3"/>
    <property type="match status" value="1"/>
</dbReference>
<evidence type="ECO:0000259" key="2">
    <source>
        <dbReference type="Pfam" id="PF26343"/>
    </source>
</evidence>
<feature type="domain" description="PIN" evidence="1">
    <location>
        <begin position="6"/>
        <end position="111"/>
    </location>
</feature>
<dbReference type="SUPFAM" id="SSF88723">
    <property type="entry name" value="PIN domain-like"/>
    <property type="match status" value="1"/>
</dbReference>
<comment type="caution">
    <text evidence="3">The sequence shown here is derived from an EMBL/GenBank/DDBJ whole genome shotgun (WGS) entry which is preliminary data.</text>
</comment>
<dbReference type="InterPro" id="IPR029060">
    <property type="entry name" value="PIN-like_dom_sf"/>
</dbReference>
<gene>
    <name evidence="3" type="ORF">DKW60_11650</name>
</gene>